<gene>
    <name evidence="2" type="ORF">A4A49_39017</name>
</gene>
<dbReference type="PANTHER" id="PTHR36746">
    <property type="entry name" value="BNAC04G51760D PROTEIN"/>
    <property type="match status" value="1"/>
</dbReference>
<feature type="region of interest" description="Disordered" evidence="1">
    <location>
        <begin position="175"/>
        <end position="198"/>
    </location>
</feature>
<evidence type="ECO:0000313" key="3">
    <source>
        <dbReference type="Proteomes" id="UP000187609"/>
    </source>
</evidence>
<sequence length="198" mass="21859">MAKNHSNTKLESQSQGSYRKIFKAFKRRFSSARPLTQSPVSTTKKADAKPSTAIASASNNVLIEYNHKPKPMFKSENKPGRVNNMAANFQQNQGPKGVKFQAGYNNITTTASNEKFNDFIDHVKNKIKATSTFVVADENDDTTARVKRTTTRRDSFNDRVSHFINRAKLKMRTTTIVGGSGGGGGDNGDGKLQPFVPR</sequence>
<dbReference type="Gramene" id="OIT32808">
    <property type="protein sequence ID" value="OIT32808"/>
    <property type="gene ID" value="A4A49_39017"/>
</dbReference>
<comment type="caution">
    <text evidence="2">The sequence shown here is derived from an EMBL/GenBank/DDBJ whole genome shotgun (WGS) entry which is preliminary data.</text>
</comment>
<evidence type="ECO:0000313" key="2">
    <source>
        <dbReference type="EMBL" id="OIT32808.1"/>
    </source>
</evidence>
<dbReference type="AlphaFoldDB" id="A0A314KTY2"/>
<evidence type="ECO:0000256" key="1">
    <source>
        <dbReference type="SAM" id="MobiDB-lite"/>
    </source>
</evidence>
<protein>
    <submittedName>
        <fullName evidence="2">Uncharacterized protein</fullName>
    </submittedName>
</protein>
<proteinExistence type="predicted"/>
<reference evidence="2" key="1">
    <citation type="submission" date="2016-11" db="EMBL/GenBank/DDBJ databases">
        <title>The genome of Nicotiana attenuata.</title>
        <authorList>
            <person name="Xu S."/>
            <person name="Brockmoeller T."/>
            <person name="Gaquerel E."/>
            <person name="Navarro A."/>
            <person name="Kuhl H."/>
            <person name="Gase K."/>
            <person name="Ling Z."/>
            <person name="Zhou W."/>
            <person name="Kreitzer C."/>
            <person name="Stanke M."/>
            <person name="Tang H."/>
            <person name="Lyons E."/>
            <person name="Pandey P."/>
            <person name="Pandey S.P."/>
            <person name="Timmermann B."/>
            <person name="Baldwin I.T."/>
        </authorList>
    </citation>
    <scope>NUCLEOTIDE SEQUENCE [LARGE SCALE GENOMIC DNA]</scope>
    <source>
        <strain evidence="2">UT</strain>
    </source>
</reference>
<feature type="region of interest" description="Disordered" evidence="1">
    <location>
        <begin position="30"/>
        <end position="51"/>
    </location>
</feature>
<feature type="compositionally biased region" description="Polar residues" evidence="1">
    <location>
        <begin position="33"/>
        <end position="43"/>
    </location>
</feature>
<accession>A0A314KTY2</accession>
<feature type="compositionally biased region" description="Gly residues" evidence="1">
    <location>
        <begin position="178"/>
        <end position="187"/>
    </location>
</feature>
<dbReference type="EMBL" id="MJEQ01000992">
    <property type="protein sequence ID" value="OIT32808.1"/>
    <property type="molecule type" value="Genomic_DNA"/>
</dbReference>
<dbReference type="Proteomes" id="UP000187609">
    <property type="component" value="Unassembled WGS sequence"/>
</dbReference>
<name>A0A314KTY2_NICAT</name>
<dbReference type="PANTHER" id="PTHR36746:SF3">
    <property type="entry name" value="DUF4005 DOMAIN-CONTAINING PROTEIN"/>
    <property type="match status" value="1"/>
</dbReference>
<keyword evidence="3" id="KW-1185">Reference proteome</keyword>
<organism evidence="2 3">
    <name type="scientific">Nicotiana attenuata</name>
    <name type="common">Coyote tobacco</name>
    <dbReference type="NCBI Taxonomy" id="49451"/>
    <lineage>
        <taxon>Eukaryota</taxon>
        <taxon>Viridiplantae</taxon>
        <taxon>Streptophyta</taxon>
        <taxon>Embryophyta</taxon>
        <taxon>Tracheophyta</taxon>
        <taxon>Spermatophyta</taxon>
        <taxon>Magnoliopsida</taxon>
        <taxon>eudicotyledons</taxon>
        <taxon>Gunneridae</taxon>
        <taxon>Pentapetalae</taxon>
        <taxon>asterids</taxon>
        <taxon>lamiids</taxon>
        <taxon>Solanales</taxon>
        <taxon>Solanaceae</taxon>
        <taxon>Nicotianoideae</taxon>
        <taxon>Nicotianeae</taxon>
        <taxon>Nicotiana</taxon>
    </lineage>
</organism>